<evidence type="ECO:0000256" key="1">
    <source>
        <dbReference type="SAM" id="Phobius"/>
    </source>
</evidence>
<sequence length="108" mass="12152">MVSVHVLIIILVAAFVIIFLVVVPICVLVLIGGAPSLRAYFRPWLARPHAVMGRGVIIFCEDPAKHHVHLTVRHAALGDFHQDILLSRLEIRQRYKSRLGTMRDALPE</sequence>
<accession>A0AAN7ZCP7</accession>
<keyword evidence="3" id="KW-1185">Reference proteome</keyword>
<keyword evidence="1" id="KW-0812">Transmembrane</keyword>
<dbReference type="Proteomes" id="UP001305414">
    <property type="component" value="Unassembled WGS sequence"/>
</dbReference>
<dbReference type="EMBL" id="JAWHQM010000046">
    <property type="protein sequence ID" value="KAK5634911.1"/>
    <property type="molecule type" value="Genomic_DNA"/>
</dbReference>
<evidence type="ECO:0000313" key="2">
    <source>
        <dbReference type="EMBL" id="KAK5634911.1"/>
    </source>
</evidence>
<reference evidence="2 3" key="1">
    <citation type="submission" date="2023-10" db="EMBL/GenBank/DDBJ databases">
        <title>Draft genome sequence of Xylaria bambusicola isolate GMP-LS, the root and basal stem rot pathogen of sugarcane in Indonesia.</title>
        <authorList>
            <person name="Selvaraj P."/>
            <person name="Muralishankar V."/>
            <person name="Muruganantham S."/>
            <person name="Sp S."/>
            <person name="Haryani S."/>
            <person name="Lau K.J.X."/>
            <person name="Naqvi N.I."/>
        </authorList>
    </citation>
    <scope>NUCLEOTIDE SEQUENCE [LARGE SCALE GENOMIC DNA]</scope>
    <source>
        <strain evidence="2">GMP-LS</strain>
    </source>
</reference>
<name>A0AAN7ZCP7_9PEZI</name>
<dbReference type="AlphaFoldDB" id="A0AAN7ZCP7"/>
<comment type="caution">
    <text evidence="2">The sequence shown here is derived from an EMBL/GenBank/DDBJ whole genome shotgun (WGS) entry which is preliminary data.</text>
</comment>
<protein>
    <submittedName>
        <fullName evidence="2">Uncharacterized protein</fullName>
    </submittedName>
</protein>
<organism evidence="2 3">
    <name type="scientific">Xylaria bambusicola</name>
    <dbReference type="NCBI Taxonomy" id="326684"/>
    <lineage>
        <taxon>Eukaryota</taxon>
        <taxon>Fungi</taxon>
        <taxon>Dikarya</taxon>
        <taxon>Ascomycota</taxon>
        <taxon>Pezizomycotina</taxon>
        <taxon>Sordariomycetes</taxon>
        <taxon>Xylariomycetidae</taxon>
        <taxon>Xylariales</taxon>
        <taxon>Xylariaceae</taxon>
        <taxon>Xylaria</taxon>
    </lineage>
</organism>
<evidence type="ECO:0000313" key="3">
    <source>
        <dbReference type="Proteomes" id="UP001305414"/>
    </source>
</evidence>
<keyword evidence="1" id="KW-1133">Transmembrane helix</keyword>
<gene>
    <name evidence="2" type="ORF">RRF57_010623</name>
</gene>
<keyword evidence="1" id="KW-0472">Membrane</keyword>
<feature type="transmembrane region" description="Helical" evidence="1">
    <location>
        <begin position="6"/>
        <end position="32"/>
    </location>
</feature>
<proteinExistence type="predicted"/>